<feature type="domain" description="Pirin N-terminal" evidence="3">
    <location>
        <begin position="21"/>
        <end position="54"/>
    </location>
</feature>
<dbReference type="InterPro" id="IPR011051">
    <property type="entry name" value="RmlC_Cupin_sf"/>
</dbReference>
<sequence length="209" mass="22545">MGSRRTLIKGKEGKESDDFYRMKRGDVQFTTGGTGIAHSEVNESDKPVHFLQIWALPWARGLTPRYHTKTCDEAKKREAFVPILSPIAAGKGAGAEDEAAAVPAIPGTIPIHADFVMAAGIIGAGKKLNWSVRGETDAKAVVKSKIDRKVYIHLPMTNDGKSKIRLDGREDSVLEEGDGAFVTGVQAGDVLGFESIREVEAEVIVLDSD</sequence>
<protein>
    <recommendedName>
        <fullName evidence="3">Pirin N-terminal domain-containing protein</fullName>
    </recommendedName>
</protein>
<gene>
    <name evidence="4" type="ORF">VE01_04436</name>
</gene>
<organism evidence="4 5">
    <name type="scientific">Pseudogymnoascus verrucosus</name>
    <dbReference type="NCBI Taxonomy" id="342668"/>
    <lineage>
        <taxon>Eukaryota</taxon>
        <taxon>Fungi</taxon>
        <taxon>Dikarya</taxon>
        <taxon>Ascomycota</taxon>
        <taxon>Pezizomycotina</taxon>
        <taxon>Leotiomycetes</taxon>
        <taxon>Thelebolales</taxon>
        <taxon>Thelebolaceae</taxon>
        <taxon>Pseudogymnoascus</taxon>
    </lineage>
</organism>
<evidence type="ECO:0000256" key="2">
    <source>
        <dbReference type="RuleBase" id="RU003457"/>
    </source>
</evidence>
<dbReference type="SUPFAM" id="SSF51182">
    <property type="entry name" value="RmlC-like cupins"/>
    <property type="match status" value="1"/>
</dbReference>
<name>A0A1B8GPC8_9PEZI</name>
<evidence type="ECO:0000313" key="4">
    <source>
        <dbReference type="EMBL" id="OBT97661.1"/>
    </source>
</evidence>
<comment type="similarity">
    <text evidence="1 2">Belongs to the pirin family.</text>
</comment>
<dbReference type="Gene3D" id="2.60.120.10">
    <property type="entry name" value="Jelly Rolls"/>
    <property type="match status" value="1"/>
</dbReference>
<reference evidence="4 5" key="1">
    <citation type="submission" date="2016-03" db="EMBL/GenBank/DDBJ databases">
        <title>Comparative genomics of Pseudogymnoascus destructans, the fungus causing white-nose syndrome of bats.</title>
        <authorList>
            <person name="Palmer J.M."/>
            <person name="Drees K.P."/>
            <person name="Foster J.T."/>
            <person name="Lindner D.L."/>
        </authorList>
    </citation>
    <scope>NUCLEOTIDE SEQUENCE [LARGE SCALE GENOMIC DNA]</scope>
    <source>
        <strain evidence="4 5">UAMH 10579</strain>
    </source>
</reference>
<dbReference type="Proteomes" id="UP000091956">
    <property type="component" value="Unassembled WGS sequence"/>
</dbReference>
<dbReference type="AlphaFoldDB" id="A0A1B8GPC8"/>
<proteinExistence type="inferred from homology"/>
<evidence type="ECO:0000259" key="3">
    <source>
        <dbReference type="Pfam" id="PF02678"/>
    </source>
</evidence>
<dbReference type="InterPro" id="IPR003829">
    <property type="entry name" value="Pirin_N_dom"/>
</dbReference>
<dbReference type="InterPro" id="IPR014710">
    <property type="entry name" value="RmlC-like_jellyroll"/>
</dbReference>
<evidence type="ECO:0000313" key="5">
    <source>
        <dbReference type="Proteomes" id="UP000091956"/>
    </source>
</evidence>
<accession>A0A1B8GPC8</accession>
<dbReference type="InterPro" id="IPR012093">
    <property type="entry name" value="Pirin"/>
</dbReference>
<dbReference type="EMBL" id="KV460221">
    <property type="protein sequence ID" value="OBT97661.1"/>
    <property type="molecule type" value="Genomic_DNA"/>
</dbReference>
<keyword evidence="5" id="KW-1185">Reference proteome</keyword>
<dbReference type="PANTHER" id="PTHR43212:SF3">
    <property type="entry name" value="QUERCETIN 2,3-DIOXYGENASE"/>
    <property type="match status" value="1"/>
</dbReference>
<reference evidence="5" key="2">
    <citation type="journal article" date="2018" name="Nat. Commun.">
        <title>Extreme sensitivity to ultraviolet light in the fungal pathogen causing white-nose syndrome of bats.</title>
        <authorList>
            <person name="Palmer J.M."/>
            <person name="Drees K.P."/>
            <person name="Foster J.T."/>
            <person name="Lindner D.L."/>
        </authorList>
    </citation>
    <scope>NUCLEOTIDE SEQUENCE [LARGE SCALE GENOMIC DNA]</scope>
    <source>
        <strain evidence="5">UAMH 10579</strain>
    </source>
</reference>
<dbReference type="GeneID" id="28837822"/>
<dbReference type="Pfam" id="PF02678">
    <property type="entry name" value="Pirin"/>
    <property type="match status" value="1"/>
</dbReference>
<dbReference type="PANTHER" id="PTHR43212">
    <property type="entry name" value="QUERCETIN 2,3-DIOXYGENASE"/>
    <property type="match status" value="1"/>
</dbReference>
<dbReference type="STRING" id="342668.A0A1B8GPC8"/>
<dbReference type="RefSeq" id="XP_018131394.1">
    <property type="nucleotide sequence ID" value="XM_018273910.1"/>
</dbReference>
<evidence type="ECO:0000256" key="1">
    <source>
        <dbReference type="ARBA" id="ARBA00008416"/>
    </source>
</evidence>